<dbReference type="Proteomes" id="UP000556026">
    <property type="component" value="Unassembled WGS sequence"/>
</dbReference>
<dbReference type="SUPFAM" id="SSF52499">
    <property type="entry name" value="Isochorismatase-like hydrolases"/>
    <property type="match status" value="1"/>
</dbReference>
<dbReference type="Pfam" id="PF00857">
    <property type="entry name" value="Isochorismatase"/>
    <property type="match status" value="1"/>
</dbReference>
<dbReference type="InterPro" id="IPR000868">
    <property type="entry name" value="Isochorismatase-like_dom"/>
</dbReference>
<gene>
    <name evidence="2" type="ORF">GMST_18890</name>
</gene>
<keyword evidence="3" id="KW-1185">Reference proteome</keyword>
<sequence>MANSIAKGGPSPRLLTPQNSALLLIDHQPQMAFASHSMDVQLLINNVTGLAKSAKIFNVPVVLTTVAAKSFSGPLFATIQEVYPKQDPIDRTTMNSWEDPKVVEAVRATDRKKVVMAALWTEVCLATAALSALDDGFEVYIVTDASAGVTSEAHEMAIQRMIQAGAVPMTWLQVMLEWQRDWARQETYNAVMTLAKEHAGGYGLGINYAKTMLGEHASEGQQDLGK</sequence>
<evidence type="ECO:0000313" key="2">
    <source>
        <dbReference type="EMBL" id="GFO59564.1"/>
    </source>
</evidence>
<dbReference type="RefSeq" id="WP_183354382.1">
    <property type="nucleotide sequence ID" value="NZ_BLXX01000004.1"/>
</dbReference>
<dbReference type="InterPro" id="IPR036380">
    <property type="entry name" value="Isochorismatase-like_sf"/>
</dbReference>
<keyword evidence="2" id="KW-0378">Hydrolase</keyword>
<reference evidence="3" key="1">
    <citation type="submission" date="2020-06" db="EMBL/GenBank/DDBJ databases">
        <title>Draft genomic sequence of Geomonas sp. Red330.</title>
        <authorList>
            <person name="Itoh H."/>
            <person name="Zhenxing X."/>
            <person name="Ushijima N."/>
            <person name="Masuda Y."/>
            <person name="Shiratori Y."/>
            <person name="Senoo K."/>
        </authorList>
    </citation>
    <scope>NUCLEOTIDE SEQUENCE [LARGE SCALE GENOMIC DNA]</scope>
    <source>
        <strain evidence="3">Red330</strain>
    </source>
</reference>
<dbReference type="InterPro" id="IPR053152">
    <property type="entry name" value="Hydrolase_YcaC-like"/>
</dbReference>
<protein>
    <submittedName>
        <fullName evidence="2">Hydrolase</fullName>
    </submittedName>
</protein>
<evidence type="ECO:0000313" key="3">
    <source>
        <dbReference type="Proteomes" id="UP000556026"/>
    </source>
</evidence>
<dbReference type="GO" id="GO:0016787">
    <property type="term" value="F:hydrolase activity"/>
    <property type="evidence" value="ECO:0007669"/>
    <property type="project" value="UniProtKB-KW"/>
</dbReference>
<dbReference type="PANTHER" id="PTHR43559:SF1">
    <property type="entry name" value="HYDROLASE"/>
    <property type="match status" value="1"/>
</dbReference>
<dbReference type="AlphaFoldDB" id="A0A6V8MI19"/>
<organism evidence="2 3">
    <name type="scientific">Geomonas silvestris</name>
    <dbReference type="NCBI Taxonomy" id="2740184"/>
    <lineage>
        <taxon>Bacteria</taxon>
        <taxon>Pseudomonadati</taxon>
        <taxon>Thermodesulfobacteriota</taxon>
        <taxon>Desulfuromonadia</taxon>
        <taxon>Geobacterales</taxon>
        <taxon>Geobacteraceae</taxon>
        <taxon>Geomonas</taxon>
    </lineage>
</organism>
<accession>A0A6V8MI19</accession>
<evidence type="ECO:0000259" key="1">
    <source>
        <dbReference type="Pfam" id="PF00857"/>
    </source>
</evidence>
<feature type="domain" description="Isochorismatase-like" evidence="1">
    <location>
        <begin position="20"/>
        <end position="171"/>
    </location>
</feature>
<dbReference type="Gene3D" id="3.40.50.850">
    <property type="entry name" value="Isochorismatase-like"/>
    <property type="match status" value="1"/>
</dbReference>
<comment type="caution">
    <text evidence="2">The sequence shown here is derived from an EMBL/GenBank/DDBJ whole genome shotgun (WGS) entry which is preliminary data.</text>
</comment>
<dbReference type="EMBL" id="BLXX01000004">
    <property type="protein sequence ID" value="GFO59564.1"/>
    <property type="molecule type" value="Genomic_DNA"/>
</dbReference>
<dbReference type="PANTHER" id="PTHR43559">
    <property type="entry name" value="HYDROLASE YCAC-RELATED"/>
    <property type="match status" value="1"/>
</dbReference>
<proteinExistence type="predicted"/>
<dbReference type="CDD" id="cd01012">
    <property type="entry name" value="YcaC_related"/>
    <property type="match status" value="1"/>
</dbReference>
<name>A0A6V8MI19_9BACT</name>